<gene>
    <name evidence="1" type="ORF">E5331_15290</name>
</gene>
<name>A0AC61REB5_9BACT</name>
<sequence>MNVNFEKLGNVSGEITVTLEEKDYADKVKKQLKEIGKKHAEPGFRPGHVPAGLIAKKYGTAVKYDVVNKEVADAVFNYIKENNIQVLGQPVPESDNKFDIANADFTFKFKVGIAPEIDTHVNKDMHVPYYTIEVSEEMVNEQIEGLRQRFGRQVPGEETEPNAVIKGSLTELNEDGSVKEEGVFVENGILAPIHFKNDDQKKLFEAKHPGDSVVFNPAVACDSSEVELSSMLNIDKEDVENHKGDFRFDIKEIIVLKPAELDQEFFDNAVGKDKAHNEEEFRAALKELIALNLENDSNYRFTIDAKDVVTKAVGELELPVEILKDFLIRQGDGITAENVDEEFVKMRPQLEWDLIRDKVAAQCEVNVEEEDVLNEARGVVARQLAQFGPNALTDQIIDKYAQEVLKESKNREMLFQNALNRKVFEAIKENVSLDNKEVSVEEFQKLFVPAEA</sequence>
<keyword evidence="2" id="KW-1185">Reference proteome</keyword>
<reference evidence="1" key="1">
    <citation type="submission" date="2019-04" db="EMBL/GenBank/DDBJ databases">
        <title>Microbes associate with the intestines of laboratory mice.</title>
        <authorList>
            <person name="Navarre W."/>
            <person name="Wong E."/>
            <person name="Huang K."/>
            <person name="Tropini C."/>
            <person name="Ng K."/>
            <person name="Yu B."/>
        </authorList>
    </citation>
    <scope>NUCLEOTIDE SEQUENCE</scope>
    <source>
        <strain evidence="1">NM04_E33</strain>
    </source>
</reference>
<protein>
    <submittedName>
        <fullName evidence="1">Trigger factor</fullName>
    </submittedName>
</protein>
<evidence type="ECO:0000313" key="2">
    <source>
        <dbReference type="Proteomes" id="UP000306319"/>
    </source>
</evidence>
<organism evidence="1 2">
    <name type="scientific">Lepagella muris</name>
    <dbReference type="NCBI Taxonomy" id="3032870"/>
    <lineage>
        <taxon>Bacteria</taxon>
        <taxon>Pseudomonadati</taxon>
        <taxon>Bacteroidota</taxon>
        <taxon>Bacteroidia</taxon>
        <taxon>Bacteroidales</taxon>
        <taxon>Muribaculaceae</taxon>
        <taxon>Lepagella</taxon>
    </lineage>
</organism>
<comment type="caution">
    <text evidence="1">The sequence shown here is derived from an EMBL/GenBank/DDBJ whole genome shotgun (WGS) entry which is preliminary data.</text>
</comment>
<proteinExistence type="predicted"/>
<dbReference type="Proteomes" id="UP000306319">
    <property type="component" value="Unassembled WGS sequence"/>
</dbReference>
<evidence type="ECO:0000313" key="1">
    <source>
        <dbReference type="EMBL" id="TGY77298.1"/>
    </source>
</evidence>
<dbReference type="EMBL" id="SRYB01000027">
    <property type="protein sequence ID" value="TGY77298.1"/>
    <property type="molecule type" value="Genomic_DNA"/>
</dbReference>
<accession>A0AC61REB5</accession>